<dbReference type="PANTHER" id="PTHR24068">
    <property type="entry name" value="UBIQUITIN-CONJUGATING ENZYME E2"/>
    <property type="match status" value="1"/>
</dbReference>
<accession>A0A3Q3WC11</accession>
<keyword evidence="1" id="KW-0833">Ubl conjugation pathway</keyword>
<dbReference type="AlphaFoldDB" id="A0A3Q3WC11"/>
<evidence type="ECO:0000256" key="1">
    <source>
        <dbReference type="ARBA" id="ARBA00022786"/>
    </source>
</evidence>
<dbReference type="PROSITE" id="PS50127">
    <property type="entry name" value="UBC_2"/>
    <property type="match status" value="1"/>
</dbReference>
<keyword evidence="4" id="KW-1185">Reference proteome</keyword>
<proteinExistence type="predicted"/>
<dbReference type="InterPro" id="IPR016135">
    <property type="entry name" value="UBQ-conjugating_enzyme/RWD"/>
</dbReference>
<reference evidence="3" key="2">
    <citation type="submission" date="2025-09" db="UniProtKB">
        <authorList>
            <consortium name="Ensembl"/>
        </authorList>
    </citation>
    <scope>IDENTIFICATION</scope>
</reference>
<evidence type="ECO:0000259" key="2">
    <source>
        <dbReference type="PROSITE" id="PS50127"/>
    </source>
</evidence>
<feature type="domain" description="UBC core" evidence="2">
    <location>
        <begin position="51"/>
        <end position="186"/>
    </location>
</feature>
<dbReference type="FunFam" id="3.10.110.10:FF:000026">
    <property type="entry name" value="Ubiquitin-conjugating enzyme E2 variant"/>
    <property type="match status" value="1"/>
</dbReference>
<dbReference type="CDD" id="cd23807">
    <property type="entry name" value="UEV_UBE2V"/>
    <property type="match status" value="1"/>
</dbReference>
<dbReference type="SUPFAM" id="SSF54495">
    <property type="entry name" value="UBC-like"/>
    <property type="match status" value="1"/>
</dbReference>
<dbReference type="Proteomes" id="UP000261620">
    <property type="component" value="Unplaced"/>
</dbReference>
<name>A0A3Q3WC11_MOLML</name>
<dbReference type="OMA" id="GPESCSY"/>
<protein>
    <recommendedName>
        <fullName evidence="2">UBC core domain-containing protein</fullName>
    </recommendedName>
</protein>
<dbReference type="InterPro" id="IPR000608">
    <property type="entry name" value="UBC"/>
</dbReference>
<organism evidence="3 4">
    <name type="scientific">Mola mola</name>
    <name type="common">Ocean sunfish</name>
    <name type="synonym">Tetraodon mola</name>
    <dbReference type="NCBI Taxonomy" id="94237"/>
    <lineage>
        <taxon>Eukaryota</taxon>
        <taxon>Metazoa</taxon>
        <taxon>Chordata</taxon>
        <taxon>Craniata</taxon>
        <taxon>Vertebrata</taxon>
        <taxon>Euteleostomi</taxon>
        <taxon>Actinopterygii</taxon>
        <taxon>Neopterygii</taxon>
        <taxon>Teleostei</taxon>
        <taxon>Neoteleostei</taxon>
        <taxon>Acanthomorphata</taxon>
        <taxon>Eupercaria</taxon>
        <taxon>Tetraodontiformes</taxon>
        <taxon>Molidae</taxon>
        <taxon>Mola</taxon>
    </lineage>
</organism>
<dbReference type="Gene3D" id="3.10.110.10">
    <property type="entry name" value="Ubiquitin Conjugating Enzyme"/>
    <property type="match status" value="1"/>
</dbReference>
<reference evidence="3" key="1">
    <citation type="submission" date="2025-08" db="UniProtKB">
        <authorList>
            <consortium name="Ensembl"/>
        </authorList>
    </citation>
    <scope>IDENTIFICATION</scope>
</reference>
<evidence type="ECO:0000313" key="3">
    <source>
        <dbReference type="Ensembl" id="ENSMMOP00000012063.1"/>
    </source>
</evidence>
<dbReference type="SMART" id="SM00212">
    <property type="entry name" value="UBCc"/>
    <property type="match status" value="1"/>
</dbReference>
<dbReference type="Ensembl" id="ENSMMOT00000012267.1">
    <property type="protein sequence ID" value="ENSMMOP00000012063.1"/>
    <property type="gene ID" value="ENSMMOG00000009267.1"/>
</dbReference>
<dbReference type="Pfam" id="PF00179">
    <property type="entry name" value="UQ_con"/>
    <property type="match status" value="1"/>
</dbReference>
<sequence length="186" mass="21010">MNDESCPAKGLPVFLTCARMSHAHTSAAAVLWKCARYNNFCVYPLAGVKVPRNFRLLEELEEGQKGVGDGTVSWGLEDDEDMTLTRWRGVILGPPRTSYENRMYNLKVECGPEYPELPPYVRFVTKINLNGVHTSSGVVDMHAVTALAKWQNSYSIQMVLLELRRLMTCKENMKLPQPPEGQIYTN</sequence>
<dbReference type="STRING" id="94237.ENSMMOP00000012063"/>
<evidence type="ECO:0000313" key="4">
    <source>
        <dbReference type="Proteomes" id="UP000261620"/>
    </source>
</evidence>